<evidence type="ECO:0000256" key="2">
    <source>
        <dbReference type="SAM" id="MobiDB-lite"/>
    </source>
</evidence>
<proteinExistence type="predicted"/>
<dbReference type="AlphaFoldDB" id="A0A2I0V9T4"/>
<dbReference type="Gene3D" id="4.10.60.10">
    <property type="entry name" value="Zinc finger, CCHC-type"/>
    <property type="match status" value="1"/>
</dbReference>
<feature type="domain" description="CCHC-type" evidence="3">
    <location>
        <begin position="12"/>
        <end position="26"/>
    </location>
</feature>
<feature type="compositionally biased region" description="Basic and acidic residues" evidence="2">
    <location>
        <begin position="28"/>
        <end position="41"/>
    </location>
</feature>
<evidence type="ECO:0000259" key="3">
    <source>
        <dbReference type="PROSITE" id="PS50158"/>
    </source>
</evidence>
<keyword evidence="1" id="KW-0863">Zinc-finger</keyword>
<dbReference type="Proteomes" id="UP000233837">
    <property type="component" value="Unassembled WGS sequence"/>
</dbReference>
<name>A0A2I0V9T4_9ASPA</name>
<dbReference type="InterPro" id="IPR001878">
    <property type="entry name" value="Znf_CCHC"/>
</dbReference>
<gene>
    <name evidence="4" type="ORF">MA16_Dca020974</name>
</gene>
<dbReference type="EMBL" id="KZ503990">
    <property type="protein sequence ID" value="PKU60177.1"/>
    <property type="molecule type" value="Genomic_DNA"/>
</dbReference>
<dbReference type="GO" id="GO:0008270">
    <property type="term" value="F:zinc ion binding"/>
    <property type="evidence" value="ECO:0007669"/>
    <property type="project" value="UniProtKB-KW"/>
</dbReference>
<organism evidence="4 5">
    <name type="scientific">Dendrobium catenatum</name>
    <dbReference type="NCBI Taxonomy" id="906689"/>
    <lineage>
        <taxon>Eukaryota</taxon>
        <taxon>Viridiplantae</taxon>
        <taxon>Streptophyta</taxon>
        <taxon>Embryophyta</taxon>
        <taxon>Tracheophyta</taxon>
        <taxon>Spermatophyta</taxon>
        <taxon>Magnoliopsida</taxon>
        <taxon>Liliopsida</taxon>
        <taxon>Asparagales</taxon>
        <taxon>Orchidaceae</taxon>
        <taxon>Epidendroideae</taxon>
        <taxon>Malaxideae</taxon>
        <taxon>Dendrobiinae</taxon>
        <taxon>Dendrobium</taxon>
    </lineage>
</organism>
<evidence type="ECO:0000256" key="1">
    <source>
        <dbReference type="PROSITE-ProRule" id="PRU00047"/>
    </source>
</evidence>
<feature type="region of interest" description="Disordered" evidence="2">
    <location>
        <begin position="26"/>
        <end position="50"/>
    </location>
</feature>
<keyword evidence="5" id="KW-1185">Reference proteome</keyword>
<protein>
    <recommendedName>
        <fullName evidence="3">CCHC-type domain-containing protein</fullName>
    </recommendedName>
</protein>
<dbReference type="SUPFAM" id="SSF57756">
    <property type="entry name" value="Retrovirus zinc finger-like domains"/>
    <property type="match status" value="1"/>
</dbReference>
<dbReference type="PROSITE" id="PS50158">
    <property type="entry name" value="ZF_CCHC"/>
    <property type="match status" value="1"/>
</dbReference>
<keyword evidence="1" id="KW-0862">Zinc</keyword>
<reference evidence="4 5" key="1">
    <citation type="journal article" date="2016" name="Sci. Rep.">
        <title>The Dendrobium catenatum Lindl. genome sequence provides insights into polysaccharide synthase, floral development and adaptive evolution.</title>
        <authorList>
            <person name="Zhang G.Q."/>
            <person name="Xu Q."/>
            <person name="Bian C."/>
            <person name="Tsai W.C."/>
            <person name="Yeh C.M."/>
            <person name="Liu K.W."/>
            <person name="Yoshida K."/>
            <person name="Zhang L.S."/>
            <person name="Chang S.B."/>
            <person name="Chen F."/>
            <person name="Shi Y."/>
            <person name="Su Y.Y."/>
            <person name="Zhang Y.Q."/>
            <person name="Chen L.J."/>
            <person name="Yin Y."/>
            <person name="Lin M."/>
            <person name="Huang H."/>
            <person name="Deng H."/>
            <person name="Wang Z.W."/>
            <person name="Zhu S.L."/>
            <person name="Zhao X."/>
            <person name="Deng C."/>
            <person name="Niu S.C."/>
            <person name="Huang J."/>
            <person name="Wang M."/>
            <person name="Liu G.H."/>
            <person name="Yang H.J."/>
            <person name="Xiao X.J."/>
            <person name="Hsiao Y.Y."/>
            <person name="Wu W.L."/>
            <person name="Chen Y.Y."/>
            <person name="Mitsuda N."/>
            <person name="Ohme-Takagi M."/>
            <person name="Luo Y.B."/>
            <person name="Van de Peer Y."/>
            <person name="Liu Z.J."/>
        </authorList>
    </citation>
    <scope>NUCLEOTIDE SEQUENCE [LARGE SCALE GENOMIC DNA]</scope>
    <source>
        <tissue evidence="4">The whole plant</tissue>
    </source>
</reference>
<sequence>MKNYKSSSDVVCFECRKPGHVKFGCPTLKDHQSKEKGEEKPKYRKDKKRF</sequence>
<keyword evidence="1" id="KW-0479">Metal-binding</keyword>
<reference evidence="4 5" key="2">
    <citation type="journal article" date="2017" name="Nature">
        <title>The Apostasia genome and the evolution of orchids.</title>
        <authorList>
            <person name="Zhang G.Q."/>
            <person name="Liu K.W."/>
            <person name="Li Z."/>
            <person name="Lohaus R."/>
            <person name="Hsiao Y.Y."/>
            <person name="Niu S.C."/>
            <person name="Wang J.Y."/>
            <person name="Lin Y.C."/>
            <person name="Xu Q."/>
            <person name="Chen L.J."/>
            <person name="Yoshida K."/>
            <person name="Fujiwara S."/>
            <person name="Wang Z.W."/>
            <person name="Zhang Y.Q."/>
            <person name="Mitsuda N."/>
            <person name="Wang M."/>
            <person name="Liu G.H."/>
            <person name="Pecoraro L."/>
            <person name="Huang H.X."/>
            <person name="Xiao X.J."/>
            <person name="Lin M."/>
            <person name="Wu X.Y."/>
            <person name="Wu W.L."/>
            <person name="Chen Y.Y."/>
            <person name="Chang S.B."/>
            <person name="Sakamoto S."/>
            <person name="Ohme-Takagi M."/>
            <person name="Yagi M."/>
            <person name="Zeng S.J."/>
            <person name="Shen C.Y."/>
            <person name="Yeh C.M."/>
            <person name="Luo Y.B."/>
            <person name="Tsai W.C."/>
            <person name="Van de Peer Y."/>
            <person name="Liu Z.J."/>
        </authorList>
    </citation>
    <scope>NUCLEOTIDE SEQUENCE [LARGE SCALE GENOMIC DNA]</scope>
    <source>
        <tissue evidence="4">The whole plant</tissue>
    </source>
</reference>
<evidence type="ECO:0000313" key="4">
    <source>
        <dbReference type="EMBL" id="PKU60177.1"/>
    </source>
</evidence>
<dbReference type="GO" id="GO:0003676">
    <property type="term" value="F:nucleic acid binding"/>
    <property type="evidence" value="ECO:0007669"/>
    <property type="project" value="InterPro"/>
</dbReference>
<dbReference type="InterPro" id="IPR036875">
    <property type="entry name" value="Znf_CCHC_sf"/>
</dbReference>
<evidence type="ECO:0000313" key="5">
    <source>
        <dbReference type="Proteomes" id="UP000233837"/>
    </source>
</evidence>
<accession>A0A2I0V9T4</accession>